<protein>
    <submittedName>
        <fullName evidence="2">PepSY-associated TM helix domain-containing protein</fullName>
    </submittedName>
</protein>
<keyword evidence="1" id="KW-0472">Membrane</keyword>
<gene>
    <name evidence="2" type="ORF">IU514_01485</name>
</gene>
<evidence type="ECO:0000313" key="3">
    <source>
        <dbReference type="Proteomes" id="UP001429984"/>
    </source>
</evidence>
<feature type="transmembrane region" description="Helical" evidence="1">
    <location>
        <begin position="25"/>
        <end position="47"/>
    </location>
</feature>
<reference evidence="2 3" key="1">
    <citation type="submission" date="2020-11" db="EMBL/GenBank/DDBJ databases">
        <title>Draft Genome Sequence and Secondary Metabolite Biosynthetic Potential of the Lysobacter niastensis Type strain DSM 18481.</title>
        <authorList>
            <person name="Turrini P."/>
            <person name="Artuso I."/>
            <person name="Tescari M."/>
            <person name="Lugli G.A."/>
            <person name="Frangipani E."/>
            <person name="Ventura M."/>
            <person name="Visca P."/>
        </authorList>
    </citation>
    <scope>NUCLEOTIDE SEQUENCE [LARGE SCALE GENOMIC DNA]</scope>
    <source>
        <strain evidence="2 3">DSM 18481</strain>
    </source>
</reference>
<feature type="transmembrane region" description="Helical" evidence="1">
    <location>
        <begin position="162"/>
        <end position="181"/>
    </location>
</feature>
<dbReference type="Proteomes" id="UP001429984">
    <property type="component" value="Unassembled WGS sequence"/>
</dbReference>
<dbReference type="EMBL" id="JADLZT010000001">
    <property type="protein sequence ID" value="MBF6022692.1"/>
    <property type="molecule type" value="Genomic_DNA"/>
</dbReference>
<comment type="caution">
    <text evidence="2">The sequence shown here is derived from an EMBL/GenBank/DDBJ whole genome shotgun (WGS) entry which is preliminary data.</text>
</comment>
<name>A0ABS0B2H5_9GAMM</name>
<dbReference type="PANTHER" id="PTHR40115:SF1">
    <property type="entry name" value="INNER MEMBRANE PROTEIN WITH PEPSY TM HELIX"/>
    <property type="match status" value="1"/>
</dbReference>
<sequence length="212" mass="23709">MAHPRADAEADPNRRAWWLKTLHRWHWISSAVSLIALLLFAATGITLNHAAQIEAEAQVVTVNETLPSSVLRTLQGKHGDGDPLPGAARDWIAREMSVDTADRNVEWSDEEAYVSLPRPGGDAWLSIDRSNGAIEYELTRRGWIAWLNDLHKGRNTGAVWRWFIDLFAVACLLFALTGLWLLQLHARQRGSTWPLVALGVAVPALLIILFMH</sequence>
<keyword evidence="1" id="KW-0812">Transmembrane</keyword>
<dbReference type="InterPro" id="IPR032307">
    <property type="entry name" value="PepSY_TM-like_2"/>
</dbReference>
<dbReference type="RefSeq" id="WP_194929289.1">
    <property type="nucleotide sequence ID" value="NZ_JADLZT010000001.1"/>
</dbReference>
<keyword evidence="1" id="KW-1133">Transmembrane helix</keyword>
<dbReference type="Pfam" id="PF16357">
    <property type="entry name" value="PepSY_TM_like_2"/>
    <property type="match status" value="1"/>
</dbReference>
<keyword evidence="3" id="KW-1185">Reference proteome</keyword>
<feature type="transmembrane region" description="Helical" evidence="1">
    <location>
        <begin position="193"/>
        <end position="211"/>
    </location>
</feature>
<evidence type="ECO:0000313" key="2">
    <source>
        <dbReference type="EMBL" id="MBF6022692.1"/>
    </source>
</evidence>
<evidence type="ECO:0000256" key="1">
    <source>
        <dbReference type="SAM" id="Phobius"/>
    </source>
</evidence>
<organism evidence="2 3">
    <name type="scientific">Lysobacter niastensis</name>
    <dbReference type="NCBI Taxonomy" id="380629"/>
    <lineage>
        <taxon>Bacteria</taxon>
        <taxon>Pseudomonadati</taxon>
        <taxon>Pseudomonadota</taxon>
        <taxon>Gammaproteobacteria</taxon>
        <taxon>Lysobacterales</taxon>
        <taxon>Lysobacteraceae</taxon>
        <taxon>Lysobacter</taxon>
    </lineage>
</organism>
<dbReference type="PANTHER" id="PTHR40115">
    <property type="entry name" value="INNER MEMBRANE PROTEIN WITH PEPSY TM HELIX"/>
    <property type="match status" value="1"/>
</dbReference>
<proteinExistence type="predicted"/>
<accession>A0ABS0B2H5</accession>